<gene>
    <name evidence="1" type="ORF">glysoja_029286</name>
</gene>
<dbReference type="Proteomes" id="UP000053555">
    <property type="component" value="Unassembled WGS sequence"/>
</dbReference>
<sequence length="70" mass="8066">MTEPKLRSELRNENRKKNIAKAKLCVTLTRRCGVRAKRHSHWFDVVSTQPGAVLDATWWPSKSATTMQSR</sequence>
<dbReference type="EMBL" id="KN653908">
    <property type="protein sequence ID" value="KHN26332.1"/>
    <property type="molecule type" value="Genomic_DNA"/>
</dbReference>
<accession>A0A0B2R395</accession>
<name>A0A0B2R395_GLYSO</name>
<evidence type="ECO:0000313" key="1">
    <source>
        <dbReference type="EMBL" id="KHN26332.1"/>
    </source>
</evidence>
<reference evidence="1" key="1">
    <citation type="submission" date="2014-07" db="EMBL/GenBank/DDBJ databases">
        <title>Identification of a novel salt tolerance gene in wild soybean by whole-genome sequencing.</title>
        <authorList>
            <person name="Lam H.-M."/>
            <person name="Qi X."/>
            <person name="Li M.-W."/>
            <person name="Liu X."/>
            <person name="Xie M."/>
            <person name="Ni M."/>
            <person name="Xu X."/>
        </authorList>
    </citation>
    <scope>NUCLEOTIDE SEQUENCE [LARGE SCALE GENOMIC DNA]</scope>
    <source>
        <tissue evidence="1">Root</tissue>
    </source>
</reference>
<dbReference type="AlphaFoldDB" id="A0A0B2R395"/>
<proteinExistence type="predicted"/>
<organism evidence="1">
    <name type="scientific">Glycine soja</name>
    <name type="common">Wild soybean</name>
    <dbReference type="NCBI Taxonomy" id="3848"/>
    <lineage>
        <taxon>Eukaryota</taxon>
        <taxon>Viridiplantae</taxon>
        <taxon>Streptophyta</taxon>
        <taxon>Embryophyta</taxon>
        <taxon>Tracheophyta</taxon>
        <taxon>Spermatophyta</taxon>
        <taxon>Magnoliopsida</taxon>
        <taxon>eudicotyledons</taxon>
        <taxon>Gunneridae</taxon>
        <taxon>Pentapetalae</taxon>
        <taxon>rosids</taxon>
        <taxon>fabids</taxon>
        <taxon>Fabales</taxon>
        <taxon>Fabaceae</taxon>
        <taxon>Papilionoideae</taxon>
        <taxon>50 kb inversion clade</taxon>
        <taxon>NPAAA clade</taxon>
        <taxon>indigoferoid/millettioid clade</taxon>
        <taxon>Phaseoleae</taxon>
        <taxon>Glycine</taxon>
        <taxon>Glycine subgen. Soja</taxon>
    </lineage>
</organism>
<protein>
    <submittedName>
        <fullName evidence="1">Uncharacterized protein</fullName>
    </submittedName>
</protein>